<comment type="caution">
    <text evidence="14">The sequence shown here is derived from an EMBL/GenBank/DDBJ whole genome shotgun (WGS) entry which is preliminary data.</text>
</comment>
<evidence type="ECO:0000256" key="8">
    <source>
        <dbReference type="ARBA" id="ARBA00023136"/>
    </source>
</evidence>
<evidence type="ECO:0000256" key="11">
    <source>
        <dbReference type="ARBA" id="ARBA00023237"/>
    </source>
</evidence>
<dbReference type="InterPro" id="IPR029046">
    <property type="entry name" value="LolA/LolB/LppX"/>
</dbReference>
<comment type="function">
    <text evidence="13">Plays a critical role in the incorporation of lipoproteins in the outer membrane after they are released by the LolA protein.</text>
</comment>
<keyword evidence="5 13" id="KW-0813">Transport</keyword>
<dbReference type="CDD" id="cd16326">
    <property type="entry name" value="LolB"/>
    <property type="match status" value="1"/>
</dbReference>
<gene>
    <name evidence="13 14" type="primary">lolB</name>
    <name evidence="14" type="ORF">J7I44_14795</name>
</gene>
<dbReference type="RefSeq" id="WP_209622551.1">
    <property type="nucleotide sequence ID" value="NZ_JAGJRS010000033.1"/>
</dbReference>
<dbReference type="PROSITE" id="PS51257">
    <property type="entry name" value="PROKAR_LIPOPROTEIN"/>
    <property type="match status" value="1"/>
</dbReference>
<evidence type="ECO:0000256" key="10">
    <source>
        <dbReference type="ARBA" id="ARBA00023186"/>
    </source>
</evidence>
<dbReference type="SUPFAM" id="SSF89392">
    <property type="entry name" value="Prokaryotic lipoproteins and lipoprotein localization factors"/>
    <property type="match status" value="1"/>
</dbReference>
<evidence type="ECO:0000256" key="4">
    <source>
        <dbReference type="ARBA" id="ARBA00016202"/>
    </source>
</evidence>
<evidence type="ECO:0000256" key="5">
    <source>
        <dbReference type="ARBA" id="ARBA00022448"/>
    </source>
</evidence>
<dbReference type="EMBL" id="JAGJRS010000033">
    <property type="protein sequence ID" value="MBP1475580.1"/>
    <property type="molecule type" value="Genomic_DNA"/>
</dbReference>
<proteinExistence type="inferred from homology"/>
<evidence type="ECO:0000256" key="2">
    <source>
        <dbReference type="ARBA" id="ARBA00009696"/>
    </source>
</evidence>
<dbReference type="Pfam" id="PF03550">
    <property type="entry name" value="LolB"/>
    <property type="match status" value="1"/>
</dbReference>
<evidence type="ECO:0000256" key="6">
    <source>
        <dbReference type="ARBA" id="ARBA00022729"/>
    </source>
</evidence>
<dbReference type="Gene3D" id="2.50.20.10">
    <property type="entry name" value="Lipoprotein localisation LolA/LolB/LppX"/>
    <property type="match status" value="1"/>
</dbReference>
<evidence type="ECO:0000256" key="7">
    <source>
        <dbReference type="ARBA" id="ARBA00022927"/>
    </source>
</evidence>
<protein>
    <recommendedName>
        <fullName evidence="4 13">Outer-membrane lipoprotein LolB</fullName>
    </recommendedName>
</protein>
<dbReference type="Proteomes" id="UP000823790">
    <property type="component" value="Unassembled WGS sequence"/>
</dbReference>
<keyword evidence="10 13" id="KW-0143">Chaperone</keyword>
<organism evidence="14 15">
    <name type="scientific">Frateuria flava</name>
    <dbReference type="NCBI Taxonomy" id="2821489"/>
    <lineage>
        <taxon>Bacteria</taxon>
        <taxon>Pseudomonadati</taxon>
        <taxon>Pseudomonadota</taxon>
        <taxon>Gammaproteobacteria</taxon>
        <taxon>Lysobacterales</taxon>
        <taxon>Rhodanobacteraceae</taxon>
        <taxon>Frateuria</taxon>
    </lineage>
</organism>
<comment type="similarity">
    <text evidence="2 13">Belongs to the LolB family.</text>
</comment>
<keyword evidence="9 13" id="KW-0564">Palmitate</keyword>
<accession>A0ABS4DR91</accession>
<dbReference type="InterPro" id="IPR004565">
    <property type="entry name" value="OM_lipoprot_LolB"/>
</dbReference>
<keyword evidence="11 13" id="KW-0998">Cell outer membrane</keyword>
<evidence type="ECO:0000256" key="12">
    <source>
        <dbReference type="ARBA" id="ARBA00023288"/>
    </source>
</evidence>
<reference evidence="14 15" key="1">
    <citation type="submission" date="2021-04" db="EMBL/GenBank/DDBJ databases">
        <authorList>
            <person name="Huq M.A."/>
        </authorList>
    </citation>
    <scope>NUCLEOTIDE SEQUENCE [LARGE SCALE GENOMIC DNA]</scope>
    <source>
        <strain evidence="14 15">MAH-13</strain>
    </source>
</reference>
<evidence type="ECO:0000313" key="14">
    <source>
        <dbReference type="EMBL" id="MBP1475580.1"/>
    </source>
</evidence>
<sequence length="209" mass="22484">MRRLFFPGVAAGLLLAACAPVPVRRPADEAALAVQAARERQLSGVEQWTLEGHLAVSDGHDGGSGSLRWMQDGQRYDFELRAPITGKSFRLSGGPGGAVLEGIEGGPLRGPDAEALMRKALGWEVPLDDLRAWVLGLRASGSPAELRFGEHDLPSLLVQDGWTVDYRAWDQAQQTPLPQKVFASRPPYKVKLSIDSFRLGAAPCDDCGG</sequence>
<evidence type="ECO:0000313" key="15">
    <source>
        <dbReference type="Proteomes" id="UP000823790"/>
    </source>
</evidence>
<keyword evidence="6 13" id="KW-0732">Signal</keyword>
<evidence type="ECO:0000256" key="1">
    <source>
        <dbReference type="ARBA" id="ARBA00004459"/>
    </source>
</evidence>
<evidence type="ECO:0000256" key="9">
    <source>
        <dbReference type="ARBA" id="ARBA00023139"/>
    </source>
</evidence>
<keyword evidence="12 13" id="KW-0449">Lipoprotein</keyword>
<name>A0ABS4DR91_9GAMM</name>
<evidence type="ECO:0000256" key="3">
    <source>
        <dbReference type="ARBA" id="ARBA00011245"/>
    </source>
</evidence>
<keyword evidence="7 13" id="KW-0653">Protein transport</keyword>
<dbReference type="HAMAP" id="MF_00233">
    <property type="entry name" value="LolB"/>
    <property type="match status" value="1"/>
</dbReference>
<evidence type="ECO:0000256" key="13">
    <source>
        <dbReference type="HAMAP-Rule" id="MF_00233"/>
    </source>
</evidence>
<comment type="subcellular location">
    <subcellularLocation>
        <location evidence="1 13">Cell outer membrane</location>
        <topology evidence="1 13">Lipid-anchor</topology>
    </subcellularLocation>
</comment>
<keyword evidence="15" id="KW-1185">Reference proteome</keyword>
<keyword evidence="8 13" id="KW-0472">Membrane</keyword>
<comment type="subunit">
    <text evidence="3 13">Monomer.</text>
</comment>
<dbReference type="NCBIfam" id="TIGR00548">
    <property type="entry name" value="lolB"/>
    <property type="match status" value="1"/>
</dbReference>